<evidence type="ECO:0000313" key="1">
    <source>
        <dbReference type="EMBL" id="KAH7835411.1"/>
    </source>
</evidence>
<protein>
    <submittedName>
        <fullName evidence="1">Uncharacterized protein</fullName>
    </submittedName>
</protein>
<dbReference type="Proteomes" id="UP000828048">
    <property type="component" value="Chromosome 2"/>
</dbReference>
<accession>A0ACB7X3S4</accession>
<evidence type="ECO:0000313" key="2">
    <source>
        <dbReference type="Proteomes" id="UP000828048"/>
    </source>
</evidence>
<name>A0ACB7X3S4_9ERIC</name>
<sequence length="399" mass="45704">MTGRKRGSPMFSSTWTYRCILRARHGPEEIEIPIATMDRRLRTRKTKNGKQKRLEIRTSIEDLPPDVSFNILKQLPITSLLSFKLASKACYNMTTNPLLTPKYQHHRDNPNCLITVPLFLEEQRVDHLYIINNHKHNGHKENEIRDVKFLESINQSMIDKGFVFNTILSSNGLLCLLFCKTNGSDYRVCLYNPLTSEHHFLPDPKLARAGNPTQTTIDAVTTNQFFRGETGIRRSRINNLFHVPENSSDVVVGGAIHWLCNWKEIIMILSFDLLKENWVMNEKPDFVMGTDYILSVFGGCLALTVPDRDHFDIWMMKKNGVRKSWTLEFVIRKFPLPGAGMIYPLFVLSSGSILVAHKNAEICVYDPESKAFLGMYIPGLVPEYFKAICYTPSLVSPVF</sequence>
<dbReference type="EMBL" id="CM037152">
    <property type="protein sequence ID" value="KAH7835411.1"/>
    <property type="molecule type" value="Genomic_DNA"/>
</dbReference>
<organism evidence="1 2">
    <name type="scientific">Vaccinium darrowii</name>
    <dbReference type="NCBI Taxonomy" id="229202"/>
    <lineage>
        <taxon>Eukaryota</taxon>
        <taxon>Viridiplantae</taxon>
        <taxon>Streptophyta</taxon>
        <taxon>Embryophyta</taxon>
        <taxon>Tracheophyta</taxon>
        <taxon>Spermatophyta</taxon>
        <taxon>Magnoliopsida</taxon>
        <taxon>eudicotyledons</taxon>
        <taxon>Gunneridae</taxon>
        <taxon>Pentapetalae</taxon>
        <taxon>asterids</taxon>
        <taxon>Ericales</taxon>
        <taxon>Ericaceae</taxon>
        <taxon>Vaccinioideae</taxon>
        <taxon>Vaccinieae</taxon>
        <taxon>Vaccinium</taxon>
    </lineage>
</organism>
<keyword evidence="2" id="KW-1185">Reference proteome</keyword>
<gene>
    <name evidence="1" type="ORF">Vadar_025963</name>
</gene>
<proteinExistence type="predicted"/>
<reference evidence="1 2" key="1">
    <citation type="journal article" date="2021" name="Hortic Res">
        <title>High-quality reference genome and annotation aids understanding of berry development for evergreen blueberry (Vaccinium darrowii).</title>
        <authorList>
            <person name="Yu J."/>
            <person name="Hulse-Kemp A.M."/>
            <person name="Babiker E."/>
            <person name="Staton M."/>
        </authorList>
    </citation>
    <scope>NUCLEOTIDE SEQUENCE [LARGE SCALE GENOMIC DNA]</scope>
    <source>
        <strain evidence="2">cv. NJ 8807/NJ 8810</strain>
        <tissue evidence="1">Young leaf</tissue>
    </source>
</reference>
<comment type="caution">
    <text evidence="1">The sequence shown here is derived from an EMBL/GenBank/DDBJ whole genome shotgun (WGS) entry which is preliminary data.</text>
</comment>